<dbReference type="AlphaFoldDB" id="G4WV79"/>
<accession>G4WV79</accession>
<sequence>MHAFFDAEPPSLTINAWTGSDVEPARPSPEQLHAWLRSRPAPPPLAQRDRWPKGVKPWDWQSPNVGWGLVLPDDPKQPAQRLATAADAPEPIQRLVAARGNAPVLRWRANAGGIGQLRRYRPDGRVNDLGPTTEDGIGPGQMPHFLLIYAPPDQIPWTFQYAANLRRHVGRLWLQGEALDNYVDALINDWSGCACDVRAPLVWSVDYGEPDITWLMDRAISQKLAKEWVDDPDFVRTTHLSGRAATQDRLIDKLAGTRPALVVTTSHGMTGPLDDAAVMASQLGLPVDANRRVLDLQALCERWQPNGAIWYSHACCAAGSDAKSAYEGLAGMGSGVARVLSGVATGCGATIAPLPQRLLGAKHPLRAFIGHVEPTFDWTLRNPDPDSRQLLTHGLVKALNQKLFEDGQRRPIGWAMETVFDDVGVLLDEGKHAIAAIDAARPRSLTKALYYQIAAMDRQHTVILGDPTVALPV</sequence>
<organism evidence="1">
    <name type="scientific">uncultured bacterium EC5</name>
    <dbReference type="NCBI Taxonomy" id="672206"/>
    <lineage>
        <taxon>Bacteria</taxon>
        <taxon>environmental samples</taxon>
    </lineage>
</organism>
<reference evidence="1" key="1">
    <citation type="journal article" date="2010" name="Appl. Environ. Microbiol.">
        <title>Expanding small-molecule functional metagenomics through parallel screening of broad-host-range cosmid environmental DNA libraries in diverse proteobacteria.</title>
        <authorList>
            <person name="Craig J.W."/>
            <person name="Chang F.Y."/>
            <person name="Kim J.H."/>
            <person name="Obiajulu S.C."/>
            <person name="Brady S.F."/>
        </authorList>
    </citation>
    <scope>NUCLEOTIDE SEQUENCE</scope>
</reference>
<protein>
    <submittedName>
        <fullName evidence="1">Uncharacterized protein</fullName>
    </submittedName>
</protein>
<reference evidence="1" key="2">
    <citation type="journal article" date="2011" name="J. Bacteriol.">
        <title>Long-chain N-acyl amino acid synthases are linked to the putative PEP-CTERM/exosortase protein-sorting system in Gram-negative bacteria.</title>
        <authorList>
            <person name="Craig J.W."/>
            <person name="Cherry M.A."/>
            <person name="Brady S.F."/>
        </authorList>
    </citation>
    <scope>NUCLEOTIDE SEQUENCE</scope>
</reference>
<proteinExistence type="predicted"/>
<evidence type="ECO:0000313" key="1">
    <source>
        <dbReference type="EMBL" id="AEQ20331.1"/>
    </source>
</evidence>
<name>G4WV79_9BACT</name>
<dbReference type="EMBL" id="JF429406">
    <property type="protein sequence ID" value="AEQ20331.1"/>
    <property type="molecule type" value="Genomic_DNA"/>
</dbReference>